<keyword evidence="18" id="KW-1185">Reference proteome</keyword>
<evidence type="ECO:0000256" key="14">
    <source>
        <dbReference type="PIRSR" id="PIRSR001365-1"/>
    </source>
</evidence>
<dbReference type="InterPro" id="IPR020625">
    <property type="entry name" value="Schiff_base-form_aldolases_AS"/>
</dbReference>
<dbReference type="GO" id="GO:0009089">
    <property type="term" value="P:lysine biosynthetic process via diaminopimelate"/>
    <property type="evidence" value="ECO:0007669"/>
    <property type="project" value="UniProtKB-UniRule"/>
</dbReference>
<feature type="site" description="Part of a proton relay during catalysis" evidence="12">
    <location>
        <position position="115"/>
    </location>
</feature>
<comment type="subunit">
    <text evidence="12">Homotetramer; dimer of dimers.</text>
</comment>
<dbReference type="PRINTS" id="PR00146">
    <property type="entry name" value="DHPICSNTHASE"/>
</dbReference>
<dbReference type="SUPFAM" id="SSF51569">
    <property type="entry name" value="Aldolase"/>
    <property type="match status" value="1"/>
</dbReference>
<accession>K0F0I1</accession>
<evidence type="ECO:0000313" key="17">
    <source>
        <dbReference type="EMBL" id="AFU01181.1"/>
    </source>
</evidence>
<evidence type="ECO:0000256" key="4">
    <source>
        <dbReference type="ARBA" id="ARBA00012086"/>
    </source>
</evidence>
<sequence>MAVTLITMTLAGLFVPLVTPFTAENALAAEALAGLAHSALAEGATGLVALGTTAEAATLTPAERARVIDVCASVCREHNAPLIVGAGSNSTADSADALAALSGQIAAALTVVPYYTRPTEAGVLAHFRALAGGSPVPLVVYNIPYRTGRTLCAETLLDIAAHPNIVGVKHAVGSIDEATVALMGARPADFAVLAGDDLFVSPLLALGAEGGILASGIVATAPFTALIAAWRDGRIEQARALGHRLAALSATLFAEPNPTVIKAVLAAQGRIPSPAVRLPLLPAGEVTTAAALAEIEFFSRMAGQFAGVATEEVQR</sequence>
<feature type="signal peptide" evidence="16">
    <location>
        <begin position="1"/>
        <end position="28"/>
    </location>
</feature>
<evidence type="ECO:0000256" key="3">
    <source>
        <dbReference type="ARBA" id="ARBA00007592"/>
    </source>
</evidence>
<keyword evidence="6 12" id="KW-0028">Amino-acid biosynthesis</keyword>
<dbReference type="GO" id="GO:0019877">
    <property type="term" value="P:diaminopimelate biosynthetic process"/>
    <property type="evidence" value="ECO:0007669"/>
    <property type="project" value="UniProtKB-UniRule"/>
</dbReference>
<keyword evidence="5 12" id="KW-0963">Cytoplasm</keyword>
<comment type="catalytic activity">
    <reaction evidence="11 12">
        <text>L-aspartate 4-semialdehyde + pyruvate = (2S,4S)-4-hydroxy-2,3,4,5-tetrahydrodipicolinate + H2O + H(+)</text>
        <dbReference type="Rhea" id="RHEA:34171"/>
        <dbReference type="ChEBI" id="CHEBI:15361"/>
        <dbReference type="ChEBI" id="CHEBI:15377"/>
        <dbReference type="ChEBI" id="CHEBI:15378"/>
        <dbReference type="ChEBI" id="CHEBI:67139"/>
        <dbReference type="ChEBI" id="CHEBI:537519"/>
        <dbReference type="EC" id="4.3.3.7"/>
    </reaction>
</comment>
<evidence type="ECO:0000256" key="8">
    <source>
        <dbReference type="ARBA" id="ARBA00023154"/>
    </source>
</evidence>
<evidence type="ECO:0000256" key="11">
    <source>
        <dbReference type="ARBA" id="ARBA00047836"/>
    </source>
</evidence>
<evidence type="ECO:0000256" key="6">
    <source>
        <dbReference type="ARBA" id="ARBA00022605"/>
    </source>
</evidence>
<dbReference type="NCBIfam" id="TIGR00674">
    <property type="entry name" value="dapA"/>
    <property type="match status" value="1"/>
</dbReference>
<feature type="binding site" evidence="12 15">
    <location>
        <position position="53"/>
    </location>
    <ligand>
        <name>pyruvate</name>
        <dbReference type="ChEBI" id="CHEBI:15361"/>
    </ligand>
</feature>
<dbReference type="HAMAP" id="MF_00418">
    <property type="entry name" value="DapA"/>
    <property type="match status" value="1"/>
</dbReference>
<dbReference type="PANTHER" id="PTHR12128">
    <property type="entry name" value="DIHYDRODIPICOLINATE SYNTHASE"/>
    <property type="match status" value="1"/>
</dbReference>
<evidence type="ECO:0000256" key="2">
    <source>
        <dbReference type="ARBA" id="ARBA00005120"/>
    </source>
</evidence>
<dbReference type="GO" id="GO:0005737">
    <property type="term" value="C:cytoplasm"/>
    <property type="evidence" value="ECO:0007669"/>
    <property type="project" value="UniProtKB-SubCell"/>
</dbReference>
<feature type="chain" id="PRO_5003830960" description="4-hydroxy-tetrahydrodipicolinate synthase" evidence="16">
    <location>
        <begin position="29"/>
        <end position="315"/>
    </location>
</feature>
<keyword evidence="9 12" id="KW-0456">Lyase</keyword>
<evidence type="ECO:0000256" key="7">
    <source>
        <dbReference type="ARBA" id="ARBA00022915"/>
    </source>
</evidence>
<evidence type="ECO:0000256" key="5">
    <source>
        <dbReference type="ARBA" id="ARBA00022490"/>
    </source>
</evidence>
<dbReference type="InterPro" id="IPR013785">
    <property type="entry name" value="Aldolase_TIM"/>
</dbReference>
<keyword evidence="10 12" id="KW-0704">Schiff base</keyword>
<organism evidence="17 18">
    <name type="scientific">Nocardia brasiliensis (strain ATCC 700358 / HUJEG-1)</name>
    <dbReference type="NCBI Taxonomy" id="1133849"/>
    <lineage>
        <taxon>Bacteria</taxon>
        <taxon>Bacillati</taxon>
        <taxon>Actinomycetota</taxon>
        <taxon>Actinomycetes</taxon>
        <taxon>Mycobacteriales</taxon>
        <taxon>Nocardiaceae</taxon>
        <taxon>Nocardia</taxon>
    </lineage>
</organism>
<evidence type="ECO:0000256" key="13">
    <source>
        <dbReference type="PIRNR" id="PIRNR001365"/>
    </source>
</evidence>
<feature type="site" description="Part of a proton relay during catalysis" evidence="12">
    <location>
        <position position="52"/>
    </location>
</feature>
<evidence type="ECO:0000256" key="1">
    <source>
        <dbReference type="ARBA" id="ARBA00003294"/>
    </source>
</evidence>
<dbReference type="eggNOG" id="COG0329">
    <property type="taxonomic scope" value="Bacteria"/>
</dbReference>
<keyword evidence="8 12" id="KW-0457">Lysine biosynthesis</keyword>
<dbReference type="UniPathway" id="UPA00034">
    <property type="reaction ID" value="UER00017"/>
</dbReference>
<evidence type="ECO:0000313" key="18">
    <source>
        <dbReference type="Proteomes" id="UP000006304"/>
    </source>
</evidence>
<evidence type="ECO:0000256" key="9">
    <source>
        <dbReference type="ARBA" id="ARBA00023239"/>
    </source>
</evidence>
<evidence type="ECO:0000256" key="16">
    <source>
        <dbReference type="SAM" id="SignalP"/>
    </source>
</evidence>
<protein>
    <recommendedName>
        <fullName evidence="4 12">4-hydroxy-tetrahydrodipicolinate synthase</fullName>
        <shortName evidence="12">HTPA synthase</shortName>
        <ecNumber evidence="4 12">4.3.3.7</ecNumber>
    </recommendedName>
</protein>
<dbReference type="Gene3D" id="3.20.20.70">
    <property type="entry name" value="Aldolase class I"/>
    <property type="match status" value="1"/>
</dbReference>
<comment type="similarity">
    <text evidence="3 12 13">Belongs to the DapA family.</text>
</comment>
<proteinExistence type="inferred from homology"/>
<dbReference type="PROSITE" id="PS00666">
    <property type="entry name" value="DHDPS_2"/>
    <property type="match status" value="1"/>
</dbReference>
<comment type="caution">
    <text evidence="12">Was originally thought to be a dihydrodipicolinate synthase (DHDPS), catalyzing the condensation of (S)-aspartate-beta-semialdehyde [(S)-ASA] and pyruvate to dihydrodipicolinate (DHDP). However, it was shown in E.coli that the product of the enzymatic reaction is not dihydrodipicolinate but in fact (4S)-4-hydroxy-2,3,4,5-tetrahydro-(2S)-dipicolinic acid (HTPA), and that the consecutive dehydration reaction leading to DHDP is not spontaneous but catalyzed by DapB.</text>
</comment>
<evidence type="ECO:0000256" key="10">
    <source>
        <dbReference type="ARBA" id="ARBA00023270"/>
    </source>
</evidence>
<dbReference type="PIRSF" id="PIRSF001365">
    <property type="entry name" value="DHDPS"/>
    <property type="match status" value="1"/>
</dbReference>
<comment type="function">
    <text evidence="1 12">Catalyzes the condensation of (S)-aspartate-beta-semialdehyde [(S)-ASA] and pyruvate to 4-hydroxy-tetrahydrodipicolinate (HTPA).</text>
</comment>
<dbReference type="KEGG" id="nbr:O3I_016100"/>
<gene>
    <name evidence="12" type="primary">dapA</name>
    <name evidence="17" type="ORF">O3I_016100</name>
</gene>
<name>K0F0I1_NOCB7</name>
<dbReference type="PANTHER" id="PTHR12128:SF66">
    <property type="entry name" value="4-HYDROXY-2-OXOGLUTARATE ALDOLASE, MITOCHONDRIAL"/>
    <property type="match status" value="1"/>
</dbReference>
<feature type="active site" description="Schiff-base intermediate with substrate" evidence="12 14">
    <location>
        <position position="169"/>
    </location>
</feature>
<dbReference type="HOGENOM" id="CLU_049343_7_1_11"/>
<evidence type="ECO:0000256" key="12">
    <source>
        <dbReference type="HAMAP-Rule" id="MF_00418"/>
    </source>
</evidence>
<feature type="binding site" evidence="12 15">
    <location>
        <position position="212"/>
    </location>
    <ligand>
        <name>pyruvate</name>
        <dbReference type="ChEBI" id="CHEBI:15361"/>
    </ligand>
</feature>
<dbReference type="SMART" id="SM01130">
    <property type="entry name" value="DHDPS"/>
    <property type="match status" value="1"/>
</dbReference>
<reference evidence="17 18" key="1">
    <citation type="journal article" date="2012" name="J. Bacteriol.">
        <title>Complete genome sequence of Nocardia brasiliensis HUJEG-1.</title>
        <authorList>
            <person name="Vera-Cabrera L."/>
            <person name="Ortiz-Lopez R."/>
            <person name="Elizondo-Gonzalez R."/>
            <person name="Perez-Maya A.A."/>
            <person name="Ocampo-Candiani J."/>
        </authorList>
    </citation>
    <scope>NUCLEOTIDE SEQUENCE [LARGE SCALE GENOMIC DNA]</scope>
    <source>
        <strain evidence="18">ATCC 700358</strain>
    </source>
</reference>
<dbReference type="AlphaFoldDB" id="K0F0I1"/>
<feature type="active site" description="Proton donor/acceptor" evidence="12 14">
    <location>
        <position position="141"/>
    </location>
</feature>
<keyword evidence="16" id="KW-0732">Signal</keyword>
<dbReference type="InterPro" id="IPR005263">
    <property type="entry name" value="DapA"/>
</dbReference>
<dbReference type="InterPro" id="IPR002220">
    <property type="entry name" value="DapA-like"/>
</dbReference>
<dbReference type="Pfam" id="PF00701">
    <property type="entry name" value="DHDPS"/>
    <property type="match status" value="1"/>
</dbReference>
<dbReference type="EMBL" id="CP003876">
    <property type="protein sequence ID" value="AFU01181.1"/>
    <property type="molecule type" value="Genomic_DNA"/>
</dbReference>
<comment type="subcellular location">
    <subcellularLocation>
        <location evidence="12">Cytoplasm</location>
    </subcellularLocation>
</comment>
<dbReference type="Proteomes" id="UP000006304">
    <property type="component" value="Chromosome"/>
</dbReference>
<keyword evidence="7 12" id="KW-0220">Diaminopimelate biosynthesis</keyword>
<comment type="pathway">
    <text evidence="2 12">Amino-acid biosynthesis; L-lysine biosynthesis via DAP pathway; (S)-tetrahydrodipicolinate from L-aspartate: step 3/4.</text>
</comment>
<evidence type="ECO:0000256" key="15">
    <source>
        <dbReference type="PIRSR" id="PIRSR001365-2"/>
    </source>
</evidence>
<dbReference type="GO" id="GO:0008840">
    <property type="term" value="F:4-hydroxy-tetrahydrodipicolinate synthase activity"/>
    <property type="evidence" value="ECO:0007669"/>
    <property type="project" value="UniProtKB-UniRule"/>
</dbReference>
<dbReference type="STRING" id="1133849.O3I_016100"/>
<dbReference type="EC" id="4.3.3.7" evidence="4 12"/>